<dbReference type="InterPro" id="IPR011990">
    <property type="entry name" value="TPR-like_helical_dom_sf"/>
</dbReference>
<reference evidence="3" key="1">
    <citation type="submission" date="2016-10" db="EMBL/GenBank/DDBJ databases">
        <authorList>
            <person name="Varghese N."/>
            <person name="Submissions S."/>
        </authorList>
    </citation>
    <scope>NUCLEOTIDE SEQUENCE [LARGE SCALE GENOMIC DNA]</scope>
    <source>
        <strain evidence="3">DSM 26894</strain>
    </source>
</reference>
<protein>
    <recommendedName>
        <fullName evidence="4">Tetratricopeptide repeat protein</fullName>
    </recommendedName>
</protein>
<dbReference type="RefSeq" id="WP_143187087.1">
    <property type="nucleotide sequence ID" value="NZ_FNCL01000034.1"/>
</dbReference>
<organism evidence="2 3">
    <name type="scientific">Alloyangia pacifica</name>
    <dbReference type="NCBI Taxonomy" id="311180"/>
    <lineage>
        <taxon>Bacteria</taxon>
        <taxon>Pseudomonadati</taxon>
        <taxon>Pseudomonadota</taxon>
        <taxon>Alphaproteobacteria</taxon>
        <taxon>Rhodobacterales</taxon>
        <taxon>Roseobacteraceae</taxon>
        <taxon>Alloyangia</taxon>
    </lineage>
</organism>
<proteinExistence type="predicted"/>
<dbReference type="Gene3D" id="1.25.40.10">
    <property type="entry name" value="Tetratricopeptide repeat domain"/>
    <property type="match status" value="1"/>
</dbReference>
<evidence type="ECO:0000256" key="1">
    <source>
        <dbReference type="SAM" id="MobiDB-lite"/>
    </source>
</evidence>
<feature type="region of interest" description="Disordered" evidence="1">
    <location>
        <begin position="90"/>
        <end position="114"/>
    </location>
</feature>
<evidence type="ECO:0000313" key="3">
    <source>
        <dbReference type="Proteomes" id="UP000199392"/>
    </source>
</evidence>
<sequence length="335" mass="38054">MTPLNAELAAVYLLDDVPGAAIPGSRLYTILQRIDAGSALTVLQEYYLQERGYEALLELASGKMDREAFRTKSRKELERRLSEKIKAEQRELTERRRRDEATERTNRAHFAKKEKQLERRRFRDRFGQGYIERQHYGRVMRILRSVADGDPLNADDITWLGSIGSDYWTAELRITHHFNQAKALTEAWRQTGDAWQAINACAHWRKAGQAETGLSMAQKVLDEAVDRNLRSAALTTRGGALRDLKRYQEAGQSGEEAHTVSPADFRPCTLLGAVHIEMGDHTAGAEWYEKAEARGATRGSVDRELRSILAAATVKERDAIKTALKARDPQRYDWL</sequence>
<evidence type="ECO:0000313" key="2">
    <source>
        <dbReference type="EMBL" id="SFT27322.1"/>
    </source>
</evidence>
<evidence type="ECO:0008006" key="4">
    <source>
        <dbReference type="Google" id="ProtNLM"/>
    </source>
</evidence>
<accession>A0A1I6WMT6</accession>
<dbReference type="AlphaFoldDB" id="A0A1I6WMT6"/>
<gene>
    <name evidence="2" type="ORF">SAMN04488050_12913</name>
</gene>
<keyword evidence="3" id="KW-1185">Reference proteome</keyword>
<name>A0A1I6WMT6_9RHOB</name>
<dbReference type="EMBL" id="FOZW01000029">
    <property type="protein sequence ID" value="SFT27322.1"/>
    <property type="molecule type" value="Genomic_DNA"/>
</dbReference>
<dbReference type="Proteomes" id="UP000199392">
    <property type="component" value="Unassembled WGS sequence"/>
</dbReference>
<dbReference type="SUPFAM" id="SSF48452">
    <property type="entry name" value="TPR-like"/>
    <property type="match status" value="1"/>
</dbReference>
<dbReference type="STRING" id="311180.SAMN04488050_12913"/>